<sequence length="170" mass="19543">MRKFFPRFQKLPQELQDVICDFASLPCQLRHILLKEPQATRAPRIPRLEPPGGFHVCSISCQEAIKSGIFLILPTRFLERETPLKDDGLPFMKQLRTDKCLVPRLRRKYLIMAHFQPCCHKAAELISHIGQLLRLVHVQSILPHGGLLRKSEKGPGHDMMMHNLRLLNSG</sequence>
<dbReference type="GeneID" id="63775579"/>
<dbReference type="RefSeq" id="XP_040719781.1">
    <property type="nucleotide sequence ID" value="XM_040859367.1"/>
</dbReference>
<evidence type="ECO:0000313" key="2">
    <source>
        <dbReference type="Proteomes" id="UP000193689"/>
    </source>
</evidence>
<dbReference type="InParanoid" id="A0A1Y2EE27"/>
<protein>
    <submittedName>
        <fullName evidence="1">Uncharacterized protein</fullName>
    </submittedName>
</protein>
<dbReference type="AlphaFoldDB" id="A0A1Y2EE27"/>
<dbReference type="EMBL" id="MCFJ01000002">
    <property type="protein sequence ID" value="ORY69831.1"/>
    <property type="molecule type" value="Genomic_DNA"/>
</dbReference>
<accession>A0A1Y2EE27</accession>
<reference evidence="1 2" key="1">
    <citation type="submission" date="2016-07" db="EMBL/GenBank/DDBJ databases">
        <title>Pervasive Adenine N6-methylation of Active Genes in Fungi.</title>
        <authorList>
            <consortium name="DOE Joint Genome Institute"/>
            <person name="Mondo S.J."/>
            <person name="Dannebaum R.O."/>
            <person name="Kuo R.C."/>
            <person name="Labutti K."/>
            <person name="Haridas S."/>
            <person name="Kuo A."/>
            <person name="Salamov A."/>
            <person name="Ahrendt S.R."/>
            <person name="Lipzen A."/>
            <person name="Sullivan W."/>
            <person name="Andreopoulos W.B."/>
            <person name="Clum A."/>
            <person name="Lindquist E."/>
            <person name="Daum C."/>
            <person name="Ramamoorthy G.K."/>
            <person name="Gryganskyi A."/>
            <person name="Culley D."/>
            <person name="Magnuson J.K."/>
            <person name="James T.Y."/>
            <person name="O'Malley M.A."/>
            <person name="Stajich J.E."/>
            <person name="Spatafora J.W."/>
            <person name="Visel A."/>
            <person name="Grigoriev I.V."/>
        </authorList>
    </citation>
    <scope>NUCLEOTIDE SEQUENCE [LARGE SCALE GENOMIC DNA]</scope>
    <source>
        <strain evidence="1 2">CBS 129021</strain>
    </source>
</reference>
<keyword evidence="2" id="KW-1185">Reference proteome</keyword>
<evidence type="ECO:0000313" key="1">
    <source>
        <dbReference type="EMBL" id="ORY69831.1"/>
    </source>
</evidence>
<dbReference type="Proteomes" id="UP000193689">
    <property type="component" value="Unassembled WGS sequence"/>
</dbReference>
<organism evidence="1 2">
    <name type="scientific">Pseudomassariella vexata</name>
    <dbReference type="NCBI Taxonomy" id="1141098"/>
    <lineage>
        <taxon>Eukaryota</taxon>
        <taxon>Fungi</taxon>
        <taxon>Dikarya</taxon>
        <taxon>Ascomycota</taxon>
        <taxon>Pezizomycotina</taxon>
        <taxon>Sordariomycetes</taxon>
        <taxon>Xylariomycetidae</taxon>
        <taxon>Amphisphaeriales</taxon>
        <taxon>Pseudomassariaceae</taxon>
        <taxon>Pseudomassariella</taxon>
    </lineage>
</organism>
<name>A0A1Y2EE27_9PEZI</name>
<proteinExistence type="predicted"/>
<comment type="caution">
    <text evidence="1">The sequence shown here is derived from an EMBL/GenBank/DDBJ whole genome shotgun (WGS) entry which is preliminary data.</text>
</comment>
<gene>
    <name evidence="1" type="ORF">BCR38DRAFT_420191</name>
</gene>